<evidence type="ECO:0000256" key="10">
    <source>
        <dbReference type="ARBA" id="ARBA00048721"/>
    </source>
</evidence>
<comment type="catalytic activity">
    <reaction evidence="10 11">
        <text>nicotinate beta-D-ribonucleotide + ATP + H(+) = deamido-NAD(+) + diphosphate</text>
        <dbReference type="Rhea" id="RHEA:22860"/>
        <dbReference type="ChEBI" id="CHEBI:15378"/>
        <dbReference type="ChEBI" id="CHEBI:30616"/>
        <dbReference type="ChEBI" id="CHEBI:33019"/>
        <dbReference type="ChEBI" id="CHEBI:57502"/>
        <dbReference type="ChEBI" id="CHEBI:58437"/>
        <dbReference type="EC" id="2.7.7.18"/>
    </reaction>
</comment>
<dbReference type="GO" id="GO:0004515">
    <property type="term" value="F:nicotinate-nucleotide adenylyltransferase activity"/>
    <property type="evidence" value="ECO:0007669"/>
    <property type="project" value="UniProtKB-EC"/>
</dbReference>
<evidence type="ECO:0000313" key="13">
    <source>
        <dbReference type="EMBL" id="MDT0576100.1"/>
    </source>
</evidence>
<keyword evidence="4 11" id="KW-0662">Pyridine nucleotide biosynthesis</keyword>
<dbReference type="Gene3D" id="3.40.50.620">
    <property type="entry name" value="HUPs"/>
    <property type="match status" value="1"/>
</dbReference>
<dbReference type="InterPro" id="IPR014729">
    <property type="entry name" value="Rossmann-like_a/b/a_fold"/>
</dbReference>
<keyword evidence="7 11" id="KW-0547">Nucleotide-binding</keyword>
<evidence type="ECO:0000256" key="6">
    <source>
        <dbReference type="ARBA" id="ARBA00022695"/>
    </source>
</evidence>
<sequence length="233" mass="26042">MARAPVSTRLVTGHAVYTGLLGGSFNPAHPGHRRISKFALDALALDEVWWLVSPGNPLKPAAGMAPLAARLASASRMARGTRIRATAVERDLHTRYTVDTLRALIRRYPNRRFLWLMGADNLAQFHRWRAWRMIARMVPIAVIARPGHDSRAVFSPAMRWLGPYRTSVTRLRNRIGWQAPALVMLRFDPDTRSATAVRLKHPNWADAYVDVQALDGVTRRVIGGSGVLRKTKG</sequence>
<keyword evidence="9 11" id="KW-0520">NAD</keyword>
<comment type="similarity">
    <text evidence="3 11">Belongs to the NadD family.</text>
</comment>
<dbReference type="EMBL" id="JAVRHS010000005">
    <property type="protein sequence ID" value="MDT0576100.1"/>
    <property type="molecule type" value="Genomic_DNA"/>
</dbReference>
<evidence type="ECO:0000313" key="14">
    <source>
        <dbReference type="Proteomes" id="UP001259803"/>
    </source>
</evidence>
<feature type="domain" description="Cytidyltransferase-like" evidence="12">
    <location>
        <begin position="20"/>
        <end position="165"/>
    </location>
</feature>
<dbReference type="InterPro" id="IPR005248">
    <property type="entry name" value="NadD/NMNAT"/>
</dbReference>
<organism evidence="13 14">
    <name type="scientific">Croceicoccus esteveae</name>
    <dbReference type="NCBI Taxonomy" id="3075597"/>
    <lineage>
        <taxon>Bacteria</taxon>
        <taxon>Pseudomonadati</taxon>
        <taxon>Pseudomonadota</taxon>
        <taxon>Alphaproteobacteria</taxon>
        <taxon>Sphingomonadales</taxon>
        <taxon>Erythrobacteraceae</taxon>
        <taxon>Croceicoccus</taxon>
    </lineage>
</organism>
<evidence type="ECO:0000256" key="5">
    <source>
        <dbReference type="ARBA" id="ARBA00022679"/>
    </source>
</evidence>
<dbReference type="InterPro" id="IPR004821">
    <property type="entry name" value="Cyt_trans-like"/>
</dbReference>
<comment type="pathway">
    <text evidence="2 11">Cofactor biosynthesis; NAD(+) biosynthesis; deamido-NAD(+) from nicotinate D-ribonucleotide: step 1/1.</text>
</comment>
<evidence type="ECO:0000256" key="8">
    <source>
        <dbReference type="ARBA" id="ARBA00022840"/>
    </source>
</evidence>
<dbReference type="NCBIfam" id="NF000843">
    <property type="entry name" value="PRK00071.2-2"/>
    <property type="match status" value="1"/>
</dbReference>
<comment type="caution">
    <text evidence="13">The sequence shown here is derived from an EMBL/GenBank/DDBJ whole genome shotgun (WGS) entry which is preliminary data.</text>
</comment>
<keyword evidence="14" id="KW-1185">Reference proteome</keyword>
<dbReference type="PANTHER" id="PTHR39321:SF3">
    <property type="entry name" value="PHOSPHOPANTETHEINE ADENYLYLTRANSFERASE"/>
    <property type="match status" value="1"/>
</dbReference>
<dbReference type="SUPFAM" id="SSF52374">
    <property type="entry name" value="Nucleotidylyl transferase"/>
    <property type="match status" value="1"/>
</dbReference>
<keyword evidence="6 11" id="KW-0548">Nucleotidyltransferase</keyword>
<keyword evidence="5 11" id="KW-0808">Transferase</keyword>
<gene>
    <name evidence="11" type="primary">nadD</name>
    <name evidence="13" type="ORF">RM533_07855</name>
</gene>
<accession>A0ABU2ZHL7</accession>
<name>A0ABU2ZHL7_9SPHN</name>
<evidence type="ECO:0000259" key="12">
    <source>
        <dbReference type="Pfam" id="PF01467"/>
    </source>
</evidence>
<evidence type="ECO:0000256" key="1">
    <source>
        <dbReference type="ARBA" id="ARBA00002324"/>
    </source>
</evidence>
<dbReference type="RefSeq" id="WP_311340805.1">
    <property type="nucleotide sequence ID" value="NZ_JAVRHS010000005.1"/>
</dbReference>
<dbReference type="HAMAP" id="MF_00244">
    <property type="entry name" value="NaMN_adenylyltr"/>
    <property type="match status" value="1"/>
</dbReference>
<reference evidence="13 14" key="1">
    <citation type="submission" date="2023-09" db="EMBL/GenBank/DDBJ databases">
        <authorList>
            <person name="Rey-Velasco X."/>
        </authorList>
    </citation>
    <scope>NUCLEOTIDE SEQUENCE [LARGE SCALE GENOMIC DNA]</scope>
    <source>
        <strain evidence="13 14">F390</strain>
    </source>
</reference>
<dbReference type="CDD" id="cd02165">
    <property type="entry name" value="NMNAT"/>
    <property type="match status" value="1"/>
</dbReference>
<keyword evidence="8 11" id="KW-0067">ATP-binding</keyword>
<comment type="function">
    <text evidence="1 11">Catalyzes the reversible adenylation of nicotinate mononucleotide (NaMN) to nicotinic acid adenine dinucleotide (NaAD).</text>
</comment>
<evidence type="ECO:0000256" key="4">
    <source>
        <dbReference type="ARBA" id="ARBA00022642"/>
    </source>
</evidence>
<evidence type="ECO:0000256" key="2">
    <source>
        <dbReference type="ARBA" id="ARBA00005019"/>
    </source>
</evidence>
<evidence type="ECO:0000256" key="7">
    <source>
        <dbReference type="ARBA" id="ARBA00022741"/>
    </source>
</evidence>
<evidence type="ECO:0000256" key="9">
    <source>
        <dbReference type="ARBA" id="ARBA00023027"/>
    </source>
</evidence>
<dbReference type="EC" id="2.7.7.18" evidence="11"/>
<proteinExistence type="inferred from homology"/>
<dbReference type="Proteomes" id="UP001259803">
    <property type="component" value="Unassembled WGS sequence"/>
</dbReference>
<dbReference type="PANTHER" id="PTHR39321">
    <property type="entry name" value="NICOTINATE-NUCLEOTIDE ADENYLYLTRANSFERASE-RELATED"/>
    <property type="match status" value="1"/>
</dbReference>
<dbReference type="Pfam" id="PF01467">
    <property type="entry name" value="CTP_transf_like"/>
    <property type="match status" value="1"/>
</dbReference>
<protein>
    <recommendedName>
        <fullName evidence="11">Probable nicotinate-nucleotide adenylyltransferase</fullName>
        <ecNumber evidence="11">2.7.7.18</ecNumber>
    </recommendedName>
    <alternativeName>
        <fullName evidence="11">Deamido-NAD(+) diphosphorylase</fullName>
    </alternativeName>
    <alternativeName>
        <fullName evidence="11">Deamido-NAD(+) pyrophosphorylase</fullName>
    </alternativeName>
    <alternativeName>
        <fullName evidence="11">Nicotinate mononucleotide adenylyltransferase</fullName>
        <shortName evidence="11">NaMN adenylyltransferase</shortName>
    </alternativeName>
</protein>
<evidence type="ECO:0000256" key="3">
    <source>
        <dbReference type="ARBA" id="ARBA00009014"/>
    </source>
</evidence>
<evidence type="ECO:0000256" key="11">
    <source>
        <dbReference type="HAMAP-Rule" id="MF_00244"/>
    </source>
</evidence>